<dbReference type="Proteomes" id="UP001164743">
    <property type="component" value="Chromosome 10A"/>
</dbReference>
<keyword evidence="2" id="KW-1185">Reference proteome</keyword>
<reference evidence="1" key="1">
    <citation type="submission" date="2022-10" db="EMBL/GenBank/DDBJ databases">
        <title>Puccinia triticina Genome sequencing and assembly.</title>
        <authorList>
            <person name="Li C."/>
        </authorList>
    </citation>
    <scope>NUCLEOTIDE SEQUENCE</scope>
    <source>
        <strain evidence="1">Pt15</strain>
    </source>
</reference>
<evidence type="ECO:0000313" key="2">
    <source>
        <dbReference type="Proteomes" id="UP001164743"/>
    </source>
</evidence>
<gene>
    <name evidence="1" type="ORF">PtA15_10A139</name>
</gene>
<dbReference type="EMBL" id="CP110430">
    <property type="protein sequence ID" value="WAQ88720.1"/>
    <property type="molecule type" value="Genomic_DNA"/>
</dbReference>
<protein>
    <submittedName>
        <fullName evidence="1">Uncharacterized protein</fullName>
    </submittedName>
</protein>
<organism evidence="1 2">
    <name type="scientific">Puccinia triticina</name>
    <dbReference type="NCBI Taxonomy" id="208348"/>
    <lineage>
        <taxon>Eukaryota</taxon>
        <taxon>Fungi</taxon>
        <taxon>Dikarya</taxon>
        <taxon>Basidiomycota</taxon>
        <taxon>Pucciniomycotina</taxon>
        <taxon>Pucciniomycetes</taxon>
        <taxon>Pucciniales</taxon>
        <taxon>Pucciniaceae</taxon>
        <taxon>Puccinia</taxon>
    </lineage>
</organism>
<evidence type="ECO:0000313" key="1">
    <source>
        <dbReference type="EMBL" id="WAQ88720.1"/>
    </source>
</evidence>
<dbReference type="GeneID" id="77801180"/>
<sequence>MPPTASPLTMGSQSRSHAVAAHILLSGGITGIVCMAPHNYCGWESGLSIEHPPIHHGRCRRLSTEIIMNGHHSDICHGQRYTEAWMWEGPIANAGWCRVAVDAANRVPQAINLKA</sequence>
<dbReference type="RefSeq" id="XP_053024275.1">
    <property type="nucleotide sequence ID" value="XM_053160285.1"/>
</dbReference>
<accession>A0ABY7CUR2</accession>
<name>A0ABY7CUR2_9BASI</name>
<proteinExistence type="predicted"/>